<protein>
    <submittedName>
        <fullName evidence="1">Uncharacterized protein</fullName>
    </submittedName>
</protein>
<name>A0AA36E7C3_LACSI</name>
<proteinExistence type="predicted"/>
<dbReference type="Proteomes" id="UP001177003">
    <property type="component" value="Chromosome 5"/>
</dbReference>
<sequence length="199" mass="22730">MKGAVSMLSLIPRDIAKATMRLEITLIVEETESLQSSMPLKASEFVKLYLSSLSASNIRFSLNNRQISPSRSISVIPRRNNSNQASKKQLDKPRRMCMCSPTSHPDYVGKVFDEMLVDDFWYELKAIRWYPVSVDPPLTGLPWLVPDNTCSLELHGFARNRLWSVDNDSPPFPTNPTNNVFIDLIFKSTEDDLKTWPHK</sequence>
<gene>
    <name evidence="1" type="ORF">LSALG_LOCUS25291</name>
</gene>
<dbReference type="InterPro" id="IPR014718">
    <property type="entry name" value="GH-type_carb-bd"/>
</dbReference>
<dbReference type="EMBL" id="OX465081">
    <property type="protein sequence ID" value="CAI9285836.1"/>
    <property type="molecule type" value="Genomic_DNA"/>
</dbReference>
<accession>A0AA36E7C3</accession>
<dbReference type="AlphaFoldDB" id="A0AA36E7C3"/>
<dbReference type="GO" id="GO:0030246">
    <property type="term" value="F:carbohydrate binding"/>
    <property type="evidence" value="ECO:0007669"/>
    <property type="project" value="InterPro"/>
</dbReference>
<evidence type="ECO:0000313" key="1">
    <source>
        <dbReference type="EMBL" id="CAI9285836.1"/>
    </source>
</evidence>
<keyword evidence="2" id="KW-1185">Reference proteome</keyword>
<evidence type="ECO:0000313" key="2">
    <source>
        <dbReference type="Proteomes" id="UP001177003"/>
    </source>
</evidence>
<reference evidence="1" key="1">
    <citation type="submission" date="2023-04" db="EMBL/GenBank/DDBJ databases">
        <authorList>
            <person name="Vijverberg K."/>
            <person name="Xiong W."/>
            <person name="Schranz E."/>
        </authorList>
    </citation>
    <scope>NUCLEOTIDE SEQUENCE</scope>
</reference>
<organism evidence="1 2">
    <name type="scientific">Lactuca saligna</name>
    <name type="common">Willowleaf lettuce</name>
    <dbReference type="NCBI Taxonomy" id="75948"/>
    <lineage>
        <taxon>Eukaryota</taxon>
        <taxon>Viridiplantae</taxon>
        <taxon>Streptophyta</taxon>
        <taxon>Embryophyta</taxon>
        <taxon>Tracheophyta</taxon>
        <taxon>Spermatophyta</taxon>
        <taxon>Magnoliopsida</taxon>
        <taxon>eudicotyledons</taxon>
        <taxon>Gunneridae</taxon>
        <taxon>Pentapetalae</taxon>
        <taxon>asterids</taxon>
        <taxon>campanulids</taxon>
        <taxon>Asterales</taxon>
        <taxon>Asteraceae</taxon>
        <taxon>Cichorioideae</taxon>
        <taxon>Cichorieae</taxon>
        <taxon>Lactucinae</taxon>
        <taxon>Lactuca</taxon>
    </lineage>
</organism>
<dbReference type="Gene3D" id="2.70.98.10">
    <property type="match status" value="1"/>
</dbReference>